<sequence>MKSNGIMLIVLLVLVKVVLSHGECHSAAAVVFEDRHRSGEDRQRSNDRTLTCTLPVLAPEDRVANLSYEAPDSITDLKISCNGELRRTSVISDSTFDGLSRLSSLSIDYCKVTELSENSFLPVGNLKNLTLRTRNIEFTSMSLAAVPGIFSHLSHLEAIDLSTNSVWELPPGVFCGLAALRSVTLSFNHLQDLTQLGFGGDLENTSCSSELIYLDLSHNDVEVVASGALKGLPHLQELYLNNNQLGKVDDLAFEGLSALHTLDLSGNKLVALPEDAFLPTPQLMYFRAGNNSLSVLGPGLFRGLQHLVELDLSHNDIKAEWLTESSFQGLIRLMVLNLSHNKINRLEVQVLRDMYSVQVLILNHNQLTEIPPSAFSSCVNLHKLDLSHNKLKVIEEKAFEGVNVLSFLALDNNEILSLHPRAFTNLTGLRDLNLNSNRLSVVPEAIISLRYLNTLDLGQNLITSLENMPAKGLEFLYGLRVAENKISGNITKTTFHNLPSLKVLNLAKNGITHIEAGAFETNSKLHAVRLDGNLLTSMNGLFENIPNLKWLNVSANNLEVFDYHLIPSSLLWLNLHNNKIHELSNSLGRHDLSLEILDVSFNKLKHISSVNIPDSVHMVFMNDNKITTVEPFTFFKKVNLSRVDLFANKLTSLEMTALRLSPVAPEKPLPQFFLGGNSFLCDCEMEWLQRVNNLEHLRIYPTLMEMENIYCQMPFARSGEFLSLNHVKPSQFLCQYETHCFALCHCCEFDACDCEMTCPEGCGCFHEQSWGSNIVDCSRNDLQIVPEKIPMDASEVYLDGNDFRNLSSHSFLGRKHLQMLYVNASNVKTLDNGTFSGLTRLISLHLEDNFIEALRGHEFKGLDLLRELYLHNNRLKYVHQHTFAMLSHLEILSLHNNQLINFPVWRLVDNPYLTSVSLRENFWTCECQFVDSFDIWLSKNVRKVADSDEIKCFPTDRELVGAFILDYNATTCTNSSTTSTVVQPMTFHSLLHPVIAICVACVLVVVLLILFLYRNTLKVWLHSQCGWRVCHSSSSDDRDKVYDAFVSYSSKDEAWVNQVLAADLEHGDRPYRICLHYRDFPVNAYIGETMAEAVESSRRTIIVLSKNFIENEWCRFQFKSAHHEVMKRKRKRLIVIVLGDIPSKDLDADLRLYLKTNTCIYTGDKLFWEKLRFAMPDACTAQRIVHTYSTIPERTNGSKLNASSPSTLQPSLQAAADGTYWA</sequence>
<dbReference type="InterPro" id="IPR035897">
    <property type="entry name" value="Toll_tir_struct_dom_sf"/>
</dbReference>
<dbReference type="InterPro" id="IPR003591">
    <property type="entry name" value="Leu-rich_rpt_typical-subtyp"/>
</dbReference>
<dbReference type="SUPFAM" id="SSF52200">
    <property type="entry name" value="Toll/Interleukin receptor TIR domain"/>
    <property type="match status" value="1"/>
</dbReference>
<evidence type="ECO:0000256" key="12">
    <source>
        <dbReference type="SAM" id="Phobius"/>
    </source>
</evidence>
<evidence type="ECO:0000256" key="5">
    <source>
        <dbReference type="ARBA" id="ARBA00022692"/>
    </source>
</evidence>
<dbReference type="GO" id="GO:0007165">
    <property type="term" value="P:signal transduction"/>
    <property type="evidence" value="ECO:0007669"/>
    <property type="project" value="InterPro"/>
</dbReference>
<dbReference type="Gene3D" id="3.40.50.10140">
    <property type="entry name" value="Toll/interleukin-1 receptor homology (TIR) domain"/>
    <property type="match status" value="1"/>
</dbReference>
<reference evidence="17" key="4">
    <citation type="submission" date="2025-04" db="UniProtKB">
        <authorList>
            <consortium name="RefSeq"/>
        </authorList>
    </citation>
    <scope>IDENTIFICATION</scope>
    <source>
        <tissue evidence="17">Whole organism</tissue>
    </source>
</reference>
<dbReference type="PROSITE" id="PS50104">
    <property type="entry name" value="TIR"/>
    <property type="match status" value="1"/>
</dbReference>
<dbReference type="SMART" id="SM00013">
    <property type="entry name" value="LRRNT"/>
    <property type="match status" value="1"/>
</dbReference>
<keyword evidence="6 13" id="KW-0732">Signal</keyword>
<dbReference type="Proteomes" id="UP000694843">
    <property type="component" value="Unplaced"/>
</dbReference>
<dbReference type="PANTHER" id="PTHR45712:SF22">
    <property type="entry name" value="INSULIN-LIKE GROWTH FACTOR-BINDING PROTEIN COMPLEX ACID LABILE SUBUNIT"/>
    <property type="match status" value="1"/>
</dbReference>
<dbReference type="PANTHER" id="PTHR45712">
    <property type="entry name" value="AGAP008170-PA"/>
    <property type="match status" value="1"/>
</dbReference>
<reference evidence="15" key="3">
    <citation type="submission" date="2019-06" db="EMBL/GenBank/DDBJ databases">
        <authorList>
            <person name="Poynton C."/>
            <person name="Hasenbein S."/>
            <person name="Benoit J.B."/>
            <person name="Sepulveda M.S."/>
            <person name="Poelchau M.F."/>
            <person name="Murali S.C."/>
            <person name="Chen S."/>
            <person name="Glastad K.M."/>
            <person name="Werren J.H."/>
            <person name="Vineis J.H."/>
            <person name="Bowen J.L."/>
            <person name="Friedrich M."/>
            <person name="Jones J."/>
            <person name="Robertson H.M."/>
            <person name="Feyereisen R."/>
            <person name="Mechler-Hickson A."/>
            <person name="Mathers N."/>
            <person name="Lee C.E."/>
            <person name="Colbourne J.K."/>
            <person name="Biales A."/>
            <person name="Johnston J.S."/>
            <person name="Wellborn G.A."/>
            <person name="Rosendale A.J."/>
            <person name="Cridge A.G."/>
            <person name="Munoz-Torres M.C."/>
            <person name="Bain P.A."/>
            <person name="Manny A.R."/>
            <person name="Major K.M."/>
            <person name="Lambert F.N."/>
            <person name="Vulpe C.D."/>
            <person name="Tuck P."/>
            <person name="Blalock B.J."/>
            <person name="Lin Y.-Y."/>
            <person name="Smith M.E."/>
            <person name="Ochoa-Acuna H."/>
            <person name="Chen M.-J.M."/>
            <person name="Childers C.P."/>
            <person name="Qu J."/>
            <person name="Dugan S."/>
            <person name="Lee S.L."/>
            <person name="Chao H."/>
            <person name="Dinh H."/>
            <person name="Han Y."/>
            <person name="Doddapaneni H."/>
            <person name="Worley K.C."/>
            <person name="Muzny D.M."/>
            <person name="Gibbs R.A."/>
            <person name="Richards S."/>
        </authorList>
    </citation>
    <scope>NUCLEOTIDE SEQUENCE</scope>
    <source>
        <strain evidence="15">HAZT.00-mixed</strain>
        <tissue evidence="15">Whole organism</tissue>
    </source>
</reference>
<comment type="subcellular location">
    <subcellularLocation>
        <location evidence="1">Cell membrane</location>
    </subcellularLocation>
</comment>
<evidence type="ECO:0000256" key="2">
    <source>
        <dbReference type="ARBA" id="ARBA00009634"/>
    </source>
</evidence>
<feature type="chain" id="PRO_5044628601" evidence="13">
    <location>
        <begin position="21"/>
        <end position="1222"/>
    </location>
</feature>
<organism evidence="15">
    <name type="scientific">Hyalella azteca</name>
    <name type="common">Amphipod</name>
    <dbReference type="NCBI Taxonomy" id="294128"/>
    <lineage>
        <taxon>Eukaryota</taxon>
        <taxon>Metazoa</taxon>
        <taxon>Ecdysozoa</taxon>
        <taxon>Arthropoda</taxon>
        <taxon>Crustacea</taxon>
        <taxon>Multicrustacea</taxon>
        <taxon>Malacostraca</taxon>
        <taxon>Eumalacostraca</taxon>
        <taxon>Peracarida</taxon>
        <taxon>Amphipoda</taxon>
        <taxon>Senticaudata</taxon>
        <taxon>Talitrida</taxon>
        <taxon>Talitroidea</taxon>
        <taxon>Hyalellidae</taxon>
        <taxon>Hyalella</taxon>
    </lineage>
</organism>
<evidence type="ECO:0000256" key="9">
    <source>
        <dbReference type="ARBA" id="ARBA00023136"/>
    </source>
</evidence>
<reference evidence="15" key="1">
    <citation type="submission" date="2014-08" db="EMBL/GenBank/DDBJ databases">
        <authorList>
            <person name="Murali S."/>
            <person name="Richards S."/>
            <person name="Bandaranaike D."/>
            <person name="Bellair M."/>
            <person name="Blankenburg K."/>
            <person name="Chao H."/>
            <person name="Dinh H."/>
            <person name="Doddapaneni H."/>
            <person name="Dugan-Rocha S."/>
            <person name="Elkadiri S."/>
            <person name="Gnanaolivu R."/>
            <person name="Hughes D."/>
            <person name="Lee S."/>
            <person name="Li M."/>
            <person name="Ming W."/>
            <person name="Munidasa M."/>
            <person name="Muniz J."/>
            <person name="Nguyen L."/>
            <person name="Osuji N."/>
            <person name="Pu L.-L."/>
            <person name="Puazo M."/>
            <person name="Skinner E."/>
            <person name="Qu C."/>
            <person name="Quiroz J."/>
            <person name="Raj R."/>
            <person name="Weissenberger G."/>
            <person name="Xin Y."/>
            <person name="Zou X."/>
            <person name="Han Y."/>
            <person name="Worley K."/>
            <person name="Muzny D."/>
            <person name="Gibbs R."/>
        </authorList>
    </citation>
    <scope>NUCLEOTIDE SEQUENCE</scope>
    <source>
        <strain evidence="15">HAZT.00-mixed</strain>
        <tissue evidence="15">Whole organism</tissue>
    </source>
</reference>
<dbReference type="Pfam" id="PF13676">
    <property type="entry name" value="TIR_2"/>
    <property type="match status" value="1"/>
</dbReference>
<keyword evidence="8 12" id="KW-1133">Transmembrane helix</keyword>
<dbReference type="FunFam" id="3.40.50.10140:FF:000021">
    <property type="entry name" value="Toll receptor 13"/>
    <property type="match status" value="1"/>
</dbReference>
<evidence type="ECO:0000313" key="17">
    <source>
        <dbReference type="RefSeq" id="XP_018011915.1"/>
    </source>
</evidence>
<evidence type="ECO:0000256" key="3">
    <source>
        <dbReference type="ARBA" id="ARBA00022475"/>
    </source>
</evidence>
<keyword evidence="10" id="KW-0325">Glycoprotein</keyword>
<dbReference type="SMART" id="SM00255">
    <property type="entry name" value="TIR"/>
    <property type="match status" value="1"/>
</dbReference>
<evidence type="ECO:0000256" key="8">
    <source>
        <dbReference type="ARBA" id="ARBA00022989"/>
    </source>
</evidence>
<dbReference type="Gene3D" id="3.80.10.10">
    <property type="entry name" value="Ribonuclease Inhibitor"/>
    <property type="match status" value="6"/>
</dbReference>
<dbReference type="InterPro" id="IPR032675">
    <property type="entry name" value="LRR_dom_sf"/>
</dbReference>
<feature type="region of interest" description="Disordered" evidence="11">
    <location>
        <begin position="1196"/>
        <end position="1222"/>
    </location>
</feature>
<dbReference type="Pfam" id="PF13855">
    <property type="entry name" value="LRR_8"/>
    <property type="match status" value="5"/>
</dbReference>
<keyword evidence="9 12" id="KW-0472">Membrane</keyword>
<dbReference type="FunFam" id="3.80.10.10:FF:001164">
    <property type="entry name" value="GH01279p"/>
    <property type="match status" value="1"/>
</dbReference>
<feature type="compositionally biased region" description="Polar residues" evidence="11">
    <location>
        <begin position="1196"/>
        <end position="1212"/>
    </location>
</feature>
<keyword evidence="4" id="KW-0433">Leucine-rich repeat</keyword>
<keyword evidence="16" id="KW-1185">Reference proteome</keyword>
<evidence type="ECO:0000259" key="14">
    <source>
        <dbReference type="PROSITE" id="PS50104"/>
    </source>
</evidence>
<feature type="domain" description="TIR" evidence="14">
    <location>
        <begin position="1040"/>
        <end position="1175"/>
    </location>
</feature>
<comment type="similarity">
    <text evidence="2">Belongs to the Toll-like receptor family.</text>
</comment>
<keyword evidence="3" id="KW-1003">Cell membrane</keyword>
<gene>
    <name evidence="17" type="primary">LOC108669128</name>
    <name evidence="15" type="ORF">HAZT_HAZT004562</name>
</gene>
<evidence type="ECO:0000256" key="11">
    <source>
        <dbReference type="SAM" id="MobiDB-lite"/>
    </source>
</evidence>
<evidence type="ECO:0000256" key="1">
    <source>
        <dbReference type="ARBA" id="ARBA00004236"/>
    </source>
</evidence>
<evidence type="ECO:0000313" key="15">
    <source>
        <dbReference type="EMBL" id="KAA0200560.1"/>
    </source>
</evidence>
<dbReference type="InterPro" id="IPR000157">
    <property type="entry name" value="TIR_dom"/>
</dbReference>
<dbReference type="InterPro" id="IPR001611">
    <property type="entry name" value="Leu-rich_rpt"/>
</dbReference>
<evidence type="ECO:0000256" key="13">
    <source>
        <dbReference type="SAM" id="SignalP"/>
    </source>
</evidence>
<evidence type="ECO:0000256" key="10">
    <source>
        <dbReference type="ARBA" id="ARBA00023180"/>
    </source>
</evidence>
<dbReference type="KEGG" id="hazt:108669128"/>
<dbReference type="SUPFAM" id="SSF52058">
    <property type="entry name" value="L domain-like"/>
    <property type="match status" value="2"/>
</dbReference>
<dbReference type="GeneID" id="108669128"/>
<dbReference type="InterPro" id="IPR000372">
    <property type="entry name" value="LRRNT"/>
</dbReference>
<evidence type="ECO:0000256" key="6">
    <source>
        <dbReference type="ARBA" id="ARBA00022729"/>
    </source>
</evidence>
<reference evidence="15" key="2">
    <citation type="journal article" date="2018" name="Environ. Sci. Technol.">
        <title>The Toxicogenome of Hyalella azteca: A Model for Sediment Ecotoxicology and Evolutionary Toxicology.</title>
        <authorList>
            <person name="Poynton H.C."/>
            <person name="Hasenbein S."/>
            <person name="Benoit J.B."/>
            <person name="Sepulveda M.S."/>
            <person name="Poelchau M.F."/>
            <person name="Hughes D.S.T."/>
            <person name="Murali S.C."/>
            <person name="Chen S."/>
            <person name="Glastad K.M."/>
            <person name="Goodisman M.A.D."/>
            <person name="Werren J.H."/>
            <person name="Vineis J.H."/>
            <person name="Bowen J.L."/>
            <person name="Friedrich M."/>
            <person name="Jones J."/>
            <person name="Robertson H.M."/>
            <person name="Feyereisen R."/>
            <person name="Mechler-Hickson A."/>
            <person name="Mathers N."/>
            <person name="Lee C.E."/>
            <person name="Colbourne J.K."/>
            <person name="Biales A."/>
            <person name="Johnston J.S."/>
            <person name="Wellborn G.A."/>
            <person name="Rosendale A.J."/>
            <person name="Cridge A.G."/>
            <person name="Munoz-Torres M.C."/>
            <person name="Bain P.A."/>
            <person name="Manny A.R."/>
            <person name="Major K.M."/>
            <person name="Lambert F.N."/>
            <person name="Vulpe C.D."/>
            <person name="Tuck P."/>
            <person name="Blalock B.J."/>
            <person name="Lin Y.Y."/>
            <person name="Smith M.E."/>
            <person name="Ochoa-Acuna H."/>
            <person name="Chen M.M."/>
            <person name="Childers C.P."/>
            <person name="Qu J."/>
            <person name="Dugan S."/>
            <person name="Lee S.L."/>
            <person name="Chao H."/>
            <person name="Dinh H."/>
            <person name="Han Y."/>
            <person name="Doddapaneni H."/>
            <person name="Worley K.C."/>
            <person name="Muzny D.M."/>
            <person name="Gibbs R.A."/>
            <person name="Richards S."/>
        </authorList>
    </citation>
    <scope>NUCLEOTIDE SEQUENCE</scope>
    <source>
        <strain evidence="15">HAZT.00-mixed</strain>
        <tissue evidence="15">Whole organism</tissue>
    </source>
</reference>
<dbReference type="SMART" id="SM00365">
    <property type="entry name" value="LRR_SD22"/>
    <property type="match status" value="9"/>
</dbReference>
<feature type="signal peptide" evidence="13">
    <location>
        <begin position="1"/>
        <end position="20"/>
    </location>
</feature>
<dbReference type="PRINTS" id="PR01537">
    <property type="entry name" value="INTRLKN1R1F"/>
</dbReference>
<dbReference type="InterPro" id="IPR050333">
    <property type="entry name" value="SLRP"/>
</dbReference>
<dbReference type="SMART" id="SM00364">
    <property type="entry name" value="LRR_BAC"/>
    <property type="match status" value="8"/>
</dbReference>
<proteinExistence type="inferred from homology"/>
<protein>
    <submittedName>
        <fullName evidence="17">Toll-like receptor 6</fullName>
    </submittedName>
</protein>
<dbReference type="FunFam" id="3.80.10.10:FF:001438">
    <property type="entry name" value="Uncharacterized protein"/>
    <property type="match status" value="1"/>
</dbReference>
<evidence type="ECO:0000256" key="7">
    <source>
        <dbReference type="ARBA" id="ARBA00022737"/>
    </source>
</evidence>
<dbReference type="SUPFAM" id="SSF52047">
    <property type="entry name" value="RNI-like"/>
    <property type="match status" value="1"/>
</dbReference>
<dbReference type="PROSITE" id="PS51450">
    <property type="entry name" value="LRR"/>
    <property type="match status" value="7"/>
</dbReference>
<evidence type="ECO:0000256" key="4">
    <source>
        <dbReference type="ARBA" id="ARBA00022614"/>
    </source>
</evidence>
<dbReference type="EMBL" id="JQDR03006188">
    <property type="protein sequence ID" value="KAA0200560.1"/>
    <property type="molecule type" value="Genomic_DNA"/>
</dbReference>
<dbReference type="OMA" id="WSCECSY"/>
<evidence type="ECO:0000313" key="16">
    <source>
        <dbReference type="Proteomes" id="UP000694843"/>
    </source>
</evidence>
<dbReference type="AlphaFoldDB" id="A0A6A0H6Y9"/>
<dbReference type="SMART" id="SM00369">
    <property type="entry name" value="LRR_TYP"/>
    <property type="match status" value="20"/>
</dbReference>
<accession>A0A6A0H6Y9</accession>
<name>A0A6A0H6Y9_HYAAZ</name>
<dbReference type="GO" id="GO:0005886">
    <property type="term" value="C:plasma membrane"/>
    <property type="evidence" value="ECO:0007669"/>
    <property type="project" value="UniProtKB-SubCell"/>
</dbReference>
<dbReference type="RefSeq" id="XP_018011915.1">
    <property type="nucleotide sequence ID" value="XM_018156426.2"/>
</dbReference>
<keyword evidence="7" id="KW-0677">Repeat</keyword>
<keyword evidence="5 12" id="KW-0812">Transmembrane</keyword>
<dbReference type="Proteomes" id="UP000711488">
    <property type="component" value="Unassembled WGS sequence"/>
</dbReference>
<dbReference type="OrthoDB" id="2015831at2759"/>
<feature type="transmembrane region" description="Helical" evidence="12">
    <location>
        <begin position="990"/>
        <end position="1013"/>
    </location>
</feature>